<evidence type="ECO:0000313" key="9">
    <source>
        <dbReference type="Proteomes" id="UP000002745"/>
    </source>
</evidence>
<gene>
    <name evidence="8" type="ordered locus">Hbal_0844</name>
</gene>
<feature type="transmembrane region" description="Helical" evidence="6">
    <location>
        <begin position="27"/>
        <end position="46"/>
    </location>
</feature>
<proteinExistence type="predicted"/>
<organism evidence="8 9">
    <name type="scientific">Hirschia baltica (strain ATCC 49814 / DSM 5838 / IFAM 1418)</name>
    <dbReference type="NCBI Taxonomy" id="582402"/>
    <lineage>
        <taxon>Bacteria</taxon>
        <taxon>Pseudomonadati</taxon>
        <taxon>Pseudomonadota</taxon>
        <taxon>Alphaproteobacteria</taxon>
        <taxon>Hyphomonadales</taxon>
        <taxon>Hyphomonadaceae</taxon>
        <taxon>Hirschia</taxon>
    </lineage>
</organism>
<dbReference type="KEGG" id="hba:Hbal_0844"/>
<keyword evidence="4 6" id="KW-1133">Transmembrane helix</keyword>
<dbReference type="GO" id="GO:0005886">
    <property type="term" value="C:plasma membrane"/>
    <property type="evidence" value="ECO:0007669"/>
    <property type="project" value="UniProtKB-SubCell"/>
</dbReference>
<dbReference type="OrthoDB" id="5329005at2"/>
<evidence type="ECO:0000256" key="4">
    <source>
        <dbReference type="ARBA" id="ARBA00022989"/>
    </source>
</evidence>
<keyword evidence="2" id="KW-1003">Cell membrane</keyword>
<feature type="domain" description="Prepilin type IV endopeptidase peptidase" evidence="7">
    <location>
        <begin position="9"/>
        <end position="112"/>
    </location>
</feature>
<evidence type="ECO:0000256" key="3">
    <source>
        <dbReference type="ARBA" id="ARBA00022692"/>
    </source>
</evidence>
<dbReference type="Proteomes" id="UP000002745">
    <property type="component" value="Chromosome"/>
</dbReference>
<keyword evidence="9" id="KW-1185">Reference proteome</keyword>
<keyword evidence="3 6" id="KW-0812">Transmembrane</keyword>
<evidence type="ECO:0000256" key="6">
    <source>
        <dbReference type="SAM" id="Phobius"/>
    </source>
</evidence>
<evidence type="ECO:0000256" key="5">
    <source>
        <dbReference type="ARBA" id="ARBA00023136"/>
    </source>
</evidence>
<evidence type="ECO:0000256" key="1">
    <source>
        <dbReference type="ARBA" id="ARBA00004651"/>
    </source>
</evidence>
<dbReference type="PANTHER" id="PTHR36506">
    <property type="entry name" value="PREFLAGELLIN PEPTIDASE"/>
    <property type="match status" value="1"/>
</dbReference>
<dbReference type="EMBL" id="CP001678">
    <property type="protein sequence ID" value="ACT58538.1"/>
    <property type="molecule type" value="Genomic_DNA"/>
</dbReference>
<evidence type="ECO:0000313" key="8">
    <source>
        <dbReference type="EMBL" id="ACT58538.1"/>
    </source>
</evidence>
<dbReference type="Pfam" id="PF01478">
    <property type="entry name" value="Peptidase_A24"/>
    <property type="match status" value="1"/>
</dbReference>
<comment type="subcellular location">
    <subcellularLocation>
        <location evidence="1">Cell membrane</location>
        <topology evidence="1">Multi-pass membrane protein</topology>
    </subcellularLocation>
</comment>
<feature type="transmembrane region" description="Helical" evidence="6">
    <location>
        <begin position="97"/>
        <end position="117"/>
    </location>
</feature>
<dbReference type="eggNOG" id="COG4960">
    <property type="taxonomic scope" value="Bacteria"/>
</dbReference>
<accession>C6XQ21</accession>
<evidence type="ECO:0000256" key="2">
    <source>
        <dbReference type="ARBA" id="ARBA00022475"/>
    </source>
</evidence>
<sequence length="169" mass="18189">MIIPISAGIFAALLVYAACHDVFDRTIPNWVSILIAILFLPTAYFAELSLEQFGWHALVGAIALIIGIALFYLRIWGGGDAKLVAAVSLWMGLQAEPTFLAAFAIAGGLIALPLIIIRRMKFEPKNDRLAKMLDTKKVPYGVAIAAGAFWAAPQSFVLMQAINSIGASQ</sequence>
<dbReference type="STRING" id="582402.Hbal_0844"/>
<feature type="transmembrane region" description="Helical" evidence="6">
    <location>
        <begin position="53"/>
        <end position="77"/>
    </location>
</feature>
<dbReference type="AlphaFoldDB" id="C6XQ21"/>
<reference evidence="9" key="1">
    <citation type="journal article" date="2011" name="J. Bacteriol.">
        <title>Genome sequences of eight morphologically diverse alphaproteobacteria.</title>
        <authorList>
            <consortium name="US DOE Joint Genome Institute"/>
            <person name="Brown P.J."/>
            <person name="Kysela D.T."/>
            <person name="Buechlein A."/>
            <person name="Hemmerich C."/>
            <person name="Brun Y.V."/>
        </authorList>
    </citation>
    <scope>NUCLEOTIDE SEQUENCE [LARGE SCALE GENOMIC DNA]</scope>
    <source>
        <strain evidence="9">ATCC 49814 / DSM 5838 / IFAM 1418</strain>
    </source>
</reference>
<feature type="transmembrane region" description="Helical" evidence="6">
    <location>
        <begin position="138"/>
        <end position="162"/>
    </location>
</feature>
<keyword evidence="5 6" id="KW-0472">Membrane</keyword>
<dbReference type="PANTHER" id="PTHR36506:SF1">
    <property type="entry name" value="PREFLAGELLIN PEPTIDASE"/>
    <property type="match status" value="1"/>
</dbReference>
<dbReference type="GO" id="GO:0004190">
    <property type="term" value="F:aspartic-type endopeptidase activity"/>
    <property type="evidence" value="ECO:0007669"/>
    <property type="project" value="InterPro"/>
</dbReference>
<dbReference type="InterPro" id="IPR000045">
    <property type="entry name" value="Prepilin_IV_endopep_pep"/>
</dbReference>
<name>C6XQ21_HIRBI</name>
<protein>
    <submittedName>
        <fullName evidence="8">Peptidase A24A prepilin type IV</fullName>
    </submittedName>
</protein>
<evidence type="ECO:0000259" key="7">
    <source>
        <dbReference type="Pfam" id="PF01478"/>
    </source>
</evidence>
<dbReference type="HOGENOM" id="CLU_057101_9_0_5"/>
<dbReference type="InterPro" id="IPR052218">
    <property type="entry name" value="Preflagellin_Peptidase"/>
</dbReference>
<dbReference type="RefSeq" id="WP_015826688.1">
    <property type="nucleotide sequence ID" value="NC_012982.1"/>
</dbReference>
<dbReference type="Gene3D" id="1.20.120.1220">
    <property type="match status" value="1"/>
</dbReference>